<dbReference type="PANTHER" id="PTHR44688:SF16">
    <property type="entry name" value="DNA-BINDING TRANSCRIPTIONAL ACTIVATOR DEVR_DOSR"/>
    <property type="match status" value="1"/>
</dbReference>
<dbReference type="InterPro" id="IPR000792">
    <property type="entry name" value="Tscrpt_reg_LuxR_C"/>
</dbReference>
<dbReference type="CDD" id="cd06170">
    <property type="entry name" value="LuxR_C_like"/>
    <property type="match status" value="1"/>
</dbReference>
<dbReference type="Pfam" id="PF00196">
    <property type="entry name" value="GerE"/>
    <property type="match status" value="1"/>
</dbReference>
<proteinExistence type="predicted"/>
<accession>A0ABV6LYQ0</accession>
<evidence type="ECO:0000259" key="5">
    <source>
        <dbReference type="PROSITE" id="PS50043"/>
    </source>
</evidence>
<comment type="caution">
    <text evidence="6">The sequence shown here is derived from an EMBL/GenBank/DDBJ whole genome shotgun (WGS) entry which is preliminary data.</text>
</comment>
<dbReference type="InterPro" id="IPR036388">
    <property type="entry name" value="WH-like_DNA-bd_sf"/>
</dbReference>
<gene>
    <name evidence="6" type="ORF">ACFFIA_07785</name>
</gene>
<dbReference type="SUPFAM" id="SSF46894">
    <property type="entry name" value="C-terminal effector domain of the bipartite response regulators"/>
    <property type="match status" value="1"/>
</dbReference>
<protein>
    <submittedName>
        <fullName evidence="6">Response regulator transcription factor</fullName>
    </submittedName>
</protein>
<dbReference type="InterPro" id="IPR016032">
    <property type="entry name" value="Sig_transdc_resp-reg_C-effctor"/>
</dbReference>
<reference evidence="6 7" key="1">
    <citation type="submission" date="2024-09" db="EMBL/GenBank/DDBJ databases">
        <authorList>
            <person name="Sun Q."/>
            <person name="Mori K."/>
        </authorList>
    </citation>
    <scope>NUCLEOTIDE SEQUENCE [LARGE SCALE GENOMIC DNA]</scope>
    <source>
        <strain evidence="6 7">TBRC 3947</strain>
    </source>
</reference>
<keyword evidence="3" id="KW-0804">Transcription</keyword>
<keyword evidence="2" id="KW-0238">DNA-binding</keyword>
<sequence length="219" mass="22966">MIRVDVLVSSPVYLLGLVQVMSAARIKVVSTRTSYDPDPPWLGDAALVEADSLGPRHALNQVTEMARTTAVLVLHRDQATQGAPYLEAGAADVIDMRESGEQIVSAIHAVTGGAHLVPQACAAPIPPPADASGSRLSRRESQVLRQLAHGLTHGQIARRLGISPHTVDTYVKRIKAKLGVGNKAELTRAALLGWLPGESGPRDADPGEPGRAPLAGALA</sequence>
<name>A0ABV6LYQ0_9ACTN</name>
<evidence type="ECO:0000313" key="7">
    <source>
        <dbReference type="Proteomes" id="UP001589867"/>
    </source>
</evidence>
<dbReference type="Proteomes" id="UP001589867">
    <property type="component" value="Unassembled WGS sequence"/>
</dbReference>
<feature type="domain" description="HTH luxR-type" evidence="5">
    <location>
        <begin position="129"/>
        <end position="194"/>
    </location>
</feature>
<evidence type="ECO:0000256" key="1">
    <source>
        <dbReference type="ARBA" id="ARBA00023015"/>
    </source>
</evidence>
<keyword evidence="1" id="KW-0805">Transcription regulation</keyword>
<dbReference type="PROSITE" id="PS50043">
    <property type="entry name" value="HTH_LUXR_2"/>
    <property type="match status" value="1"/>
</dbReference>
<evidence type="ECO:0000313" key="6">
    <source>
        <dbReference type="EMBL" id="MFC0527556.1"/>
    </source>
</evidence>
<dbReference type="Gene3D" id="1.10.10.10">
    <property type="entry name" value="Winged helix-like DNA-binding domain superfamily/Winged helix DNA-binding domain"/>
    <property type="match status" value="1"/>
</dbReference>
<evidence type="ECO:0000256" key="3">
    <source>
        <dbReference type="ARBA" id="ARBA00023163"/>
    </source>
</evidence>
<dbReference type="PANTHER" id="PTHR44688">
    <property type="entry name" value="DNA-BINDING TRANSCRIPTIONAL ACTIVATOR DEVR_DOSR"/>
    <property type="match status" value="1"/>
</dbReference>
<keyword evidence="7" id="KW-1185">Reference proteome</keyword>
<dbReference type="SMART" id="SM00421">
    <property type="entry name" value="HTH_LUXR"/>
    <property type="match status" value="1"/>
</dbReference>
<organism evidence="6 7">
    <name type="scientific">Phytohabitans kaempferiae</name>
    <dbReference type="NCBI Taxonomy" id="1620943"/>
    <lineage>
        <taxon>Bacteria</taxon>
        <taxon>Bacillati</taxon>
        <taxon>Actinomycetota</taxon>
        <taxon>Actinomycetes</taxon>
        <taxon>Micromonosporales</taxon>
        <taxon>Micromonosporaceae</taxon>
    </lineage>
</organism>
<evidence type="ECO:0000256" key="4">
    <source>
        <dbReference type="SAM" id="MobiDB-lite"/>
    </source>
</evidence>
<dbReference type="PRINTS" id="PR00038">
    <property type="entry name" value="HTHLUXR"/>
</dbReference>
<dbReference type="EMBL" id="JBHLUH010000009">
    <property type="protein sequence ID" value="MFC0527556.1"/>
    <property type="molecule type" value="Genomic_DNA"/>
</dbReference>
<feature type="region of interest" description="Disordered" evidence="4">
    <location>
        <begin position="197"/>
        <end position="219"/>
    </location>
</feature>
<evidence type="ECO:0000256" key="2">
    <source>
        <dbReference type="ARBA" id="ARBA00023125"/>
    </source>
</evidence>
<dbReference type="RefSeq" id="WP_377247689.1">
    <property type="nucleotide sequence ID" value="NZ_JBHLUH010000009.1"/>
</dbReference>